<organism evidence="3 4">
    <name type="scientific">Candidatus Daviesbacteria bacterium RIFCSPLOWO2_01_FULL_40_24</name>
    <dbReference type="NCBI Taxonomy" id="1797787"/>
    <lineage>
        <taxon>Bacteria</taxon>
        <taxon>Candidatus Daviesiibacteriota</taxon>
    </lineage>
</organism>
<dbReference type="Proteomes" id="UP000178017">
    <property type="component" value="Unassembled WGS sequence"/>
</dbReference>
<evidence type="ECO:0000313" key="3">
    <source>
        <dbReference type="EMBL" id="OGE65138.1"/>
    </source>
</evidence>
<proteinExistence type="predicted"/>
<reference evidence="3 4" key="1">
    <citation type="journal article" date="2016" name="Nat. Commun.">
        <title>Thousands of microbial genomes shed light on interconnected biogeochemical processes in an aquifer system.</title>
        <authorList>
            <person name="Anantharaman K."/>
            <person name="Brown C.T."/>
            <person name="Hug L.A."/>
            <person name="Sharon I."/>
            <person name="Castelle C.J."/>
            <person name="Probst A.J."/>
            <person name="Thomas B.C."/>
            <person name="Singh A."/>
            <person name="Wilkins M.J."/>
            <person name="Karaoz U."/>
            <person name="Brodie E.L."/>
            <person name="Williams K.H."/>
            <person name="Hubbard S.S."/>
            <person name="Banfield J.F."/>
        </authorList>
    </citation>
    <scope>NUCLEOTIDE SEQUENCE [LARGE SCALE GENOMIC DNA]</scope>
</reference>
<dbReference type="Pfam" id="PF19701">
    <property type="entry name" value="DUF6199"/>
    <property type="match status" value="1"/>
</dbReference>
<accession>A0A1F5MIG1</accession>
<feature type="transmembrane region" description="Helical" evidence="1">
    <location>
        <begin position="50"/>
        <end position="71"/>
    </location>
</feature>
<sequence>MNVVLTFFGIVFVLGGFMMFFRPTMEFMIRLTNSMKGIHTKITSVTVWTYRISGVLAVLFGLFLLMGSGVIGT</sequence>
<dbReference type="AlphaFoldDB" id="A0A1F5MIG1"/>
<protein>
    <recommendedName>
        <fullName evidence="2">DUF6199 domain-containing protein</fullName>
    </recommendedName>
</protein>
<feature type="transmembrane region" description="Helical" evidence="1">
    <location>
        <begin position="6"/>
        <end position="29"/>
    </location>
</feature>
<name>A0A1F5MIG1_9BACT</name>
<keyword evidence="1" id="KW-0472">Membrane</keyword>
<gene>
    <name evidence="3" type="ORF">A3B49_03150</name>
</gene>
<evidence type="ECO:0000313" key="4">
    <source>
        <dbReference type="Proteomes" id="UP000178017"/>
    </source>
</evidence>
<dbReference type="InterPro" id="IPR045679">
    <property type="entry name" value="DUF6199"/>
</dbReference>
<evidence type="ECO:0000256" key="1">
    <source>
        <dbReference type="SAM" id="Phobius"/>
    </source>
</evidence>
<keyword evidence="1" id="KW-1133">Transmembrane helix</keyword>
<keyword evidence="1" id="KW-0812">Transmembrane</keyword>
<evidence type="ECO:0000259" key="2">
    <source>
        <dbReference type="Pfam" id="PF19701"/>
    </source>
</evidence>
<dbReference type="EMBL" id="MFDO01000024">
    <property type="protein sequence ID" value="OGE65138.1"/>
    <property type="molecule type" value="Genomic_DNA"/>
</dbReference>
<comment type="caution">
    <text evidence="3">The sequence shown here is derived from an EMBL/GenBank/DDBJ whole genome shotgun (WGS) entry which is preliminary data.</text>
</comment>
<feature type="domain" description="DUF6199" evidence="2">
    <location>
        <begin position="8"/>
        <end position="67"/>
    </location>
</feature>